<keyword evidence="2" id="KW-1185">Reference proteome</keyword>
<dbReference type="AlphaFoldDB" id="A0A843U4R0"/>
<sequence>MDFNIISSHLEFHIFFTQVSSFTWLHFAHTHSHCSLTHLHMNTYTLHITHYTLHILGAVTHIPNHQRRTYTHHITHRRHLGIPMTTLGLRRPGEQVSTLTSGICPPPGFPPNALRVVTVTWEPHPRAPVRGSSLAGESTRVTDSEKRGKRWGQWRRVVCRALLAGLCVRGGCGALSVQSS</sequence>
<dbReference type="Proteomes" id="UP000652761">
    <property type="component" value="Unassembled WGS sequence"/>
</dbReference>
<reference evidence="1" key="1">
    <citation type="submission" date="2017-07" db="EMBL/GenBank/DDBJ databases">
        <title>Taro Niue Genome Assembly and Annotation.</title>
        <authorList>
            <person name="Atibalentja N."/>
            <person name="Keating K."/>
            <person name="Fields C.J."/>
        </authorList>
    </citation>
    <scope>NUCLEOTIDE SEQUENCE</scope>
    <source>
        <strain evidence="1">Niue_2</strain>
        <tissue evidence="1">Leaf</tissue>
    </source>
</reference>
<proteinExistence type="predicted"/>
<protein>
    <submittedName>
        <fullName evidence="1">Uncharacterized protein</fullName>
    </submittedName>
</protein>
<evidence type="ECO:0000313" key="2">
    <source>
        <dbReference type="Proteomes" id="UP000652761"/>
    </source>
</evidence>
<gene>
    <name evidence="1" type="ORF">Taro_012729</name>
</gene>
<accession>A0A843U4R0</accession>
<comment type="caution">
    <text evidence="1">The sequence shown here is derived from an EMBL/GenBank/DDBJ whole genome shotgun (WGS) entry which is preliminary data.</text>
</comment>
<name>A0A843U4R0_COLES</name>
<organism evidence="1 2">
    <name type="scientific">Colocasia esculenta</name>
    <name type="common">Wild taro</name>
    <name type="synonym">Arum esculentum</name>
    <dbReference type="NCBI Taxonomy" id="4460"/>
    <lineage>
        <taxon>Eukaryota</taxon>
        <taxon>Viridiplantae</taxon>
        <taxon>Streptophyta</taxon>
        <taxon>Embryophyta</taxon>
        <taxon>Tracheophyta</taxon>
        <taxon>Spermatophyta</taxon>
        <taxon>Magnoliopsida</taxon>
        <taxon>Liliopsida</taxon>
        <taxon>Araceae</taxon>
        <taxon>Aroideae</taxon>
        <taxon>Colocasieae</taxon>
        <taxon>Colocasia</taxon>
    </lineage>
</organism>
<dbReference type="EMBL" id="NMUH01000499">
    <property type="protein sequence ID" value="MQL80282.1"/>
    <property type="molecule type" value="Genomic_DNA"/>
</dbReference>
<evidence type="ECO:0000313" key="1">
    <source>
        <dbReference type="EMBL" id="MQL80282.1"/>
    </source>
</evidence>